<name>A0ABS4WZJ8_9MICO</name>
<evidence type="ECO:0000313" key="3">
    <source>
        <dbReference type="Proteomes" id="UP001519290"/>
    </source>
</evidence>
<sequence length="367" mass="39312">MLSRSTFLRGSGALAGVGALTAACGVSDASGTDPDADSEDACPRVTRMAAITGPGVTTRFRMEATDLGAPAVTPDGRILFVFGDTFEEAKVGSGFWRSPVGLFADPEVPLDDGITWTTAVGGETAEQLVPYEHDEDPVSTILPGDVLTVDGIMYLWMMVNHGFGNVAGTEIWTSADSGETWERTAEMFPGDHAGGLMQQCTWCAHPTDGYVYVLTTGFQRDKGVLLSRVRAESILDPAAYETWSGADSWGGEPVTVVGGEIGEMCLRMVEDQWVLTYFDSGNYRVDIRAADSPIALADAAAGTLLHGGEWGQEADDVVAQLYGPYIVPGSTLEVMHLVCSQWHTGPDWPYHVEQFRIEDPLGRGCGE</sequence>
<dbReference type="EMBL" id="JAGIOD010000001">
    <property type="protein sequence ID" value="MBP2381635.1"/>
    <property type="molecule type" value="Genomic_DNA"/>
</dbReference>
<dbReference type="PROSITE" id="PS51257">
    <property type="entry name" value="PROKAR_LIPOPROTEIN"/>
    <property type="match status" value="1"/>
</dbReference>
<keyword evidence="3" id="KW-1185">Reference proteome</keyword>
<evidence type="ECO:0000313" key="2">
    <source>
        <dbReference type="EMBL" id="MBP2381635.1"/>
    </source>
</evidence>
<dbReference type="InterPro" id="IPR025442">
    <property type="entry name" value="DUF4185"/>
</dbReference>
<dbReference type="PROSITE" id="PS51318">
    <property type="entry name" value="TAT"/>
    <property type="match status" value="1"/>
</dbReference>
<dbReference type="Pfam" id="PF13810">
    <property type="entry name" value="DUF4185"/>
    <property type="match status" value="1"/>
</dbReference>
<evidence type="ECO:0000259" key="1">
    <source>
        <dbReference type="Pfam" id="PF13810"/>
    </source>
</evidence>
<dbReference type="Proteomes" id="UP001519290">
    <property type="component" value="Unassembled WGS sequence"/>
</dbReference>
<protein>
    <recommendedName>
        <fullName evidence="1">DUF4185 domain-containing protein</fullName>
    </recommendedName>
</protein>
<reference evidence="2 3" key="1">
    <citation type="submission" date="2021-03" db="EMBL/GenBank/DDBJ databases">
        <title>Sequencing the genomes of 1000 actinobacteria strains.</title>
        <authorList>
            <person name="Klenk H.-P."/>
        </authorList>
    </citation>
    <scope>NUCLEOTIDE SEQUENCE [LARGE SCALE GENOMIC DNA]</scope>
    <source>
        <strain evidence="2 3">DSM 14566</strain>
    </source>
</reference>
<comment type="caution">
    <text evidence="2">The sequence shown here is derived from an EMBL/GenBank/DDBJ whole genome shotgun (WGS) entry which is preliminary data.</text>
</comment>
<gene>
    <name evidence="2" type="ORF">JOF43_001592</name>
</gene>
<organism evidence="2 3">
    <name type="scientific">Brachybacterium sacelli</name>
    <dbReference type="NCBI Taxonomy" id="173364"/>
    <lineage>
        <taxon>Bacteria</taxon>
        <taxon>Bacillati</taxon>
        <taxon>Actinomycetota</taxon>
        <taxon>Actinomycetes</taxon>
        <taxon>Micrococcales</taxon>
        <taxon>Dermabacteraceae</taxon>
        <taxon>Brachybacterium</taxon>
    </lineage>
</organism>
<accession>A0ABS4WZJ8</accession>
<proteinExistence type="predicted"/>
<dbReference type="InterPro" id="IPR006311">
    <property type="entry name" value="TAT_signal"/>
</dbReference>
<dbReference type="RefSeq" id="WP_209900946.1">
    <property type="nucleotide sequence ID" value="NZ_BAAAJW010000002.1"/>
</dbReference>
<dbReference type="InterPro" id="IPR036278">
    <property type="entry name" value="Sialidase_sf"/>
</dbReference>
<dbReference type="SUPFAM" id="SSF50939">
    <property type="entry name" value="Sialidases"/>
    <property type="match status" value="1"/>
</dbReference>
<feature type="domain" description="DUF4185" evidence="1">
    <location>
        <begin position="54"/>
        <end position="356"/>
    </location>
</feature>